<dbReference type="RefSeq" id="XP_004990261.1">
    <property type="nucleotide sequence ID" value="XM_004990204.1"/>
</dbReference>
<evidence type="ECO:0000259" key="6">
    <source>
        <dbReference type="Pfam" id="PF00899"/>
    </source>
</evidence>
<comment type="similarity">
    <text evidence="2 5">Belongs to the ubiquitin-activating E1 family. ULA1 subfamily.</text>
</comment>
<organism evidence="8">
    <name type="scientific">Salpingoeca rosetta (strain ATCC 50818 / BSB-021)</name>
    <dbReference type="NCBI Taxonomy" id="946362"/>
    <lineage>
        <taxon>Eukaryota</taxon>
        <taxon>Choanoflagellata</taxon>
        <taxon>Craspedida</taxon>
        <taxon>Salpingoecidae</taxon>
        <taxon>Salpingoeca</taxon>
    </lineage>
</organism>
<dbReference type="GeneID" id="16070815"/>
<dbReference type="SUPFAM" id="SSF69572">
    <property type="entry name" value="Activating enzymes of the ubiquitin-like proteins"/>
    <property type="match status" value="1"/>
</dbReference>
<dbReference type="InterPro" id="IPR045886">
    <property type="entry name" value="ThiF/MoeB/HesA"/>
</dbReference>
<dbReference type="EMBL" id="GL832979">
    <property type="protein sequence ID" value="EGD77785.1"/>
    <property type="molecule type" value="Genomic_DNA"/>
</dbReference>
<dbReference type="UniPathway" id="UPA00885"/>
<gene>
    <name evidence="7" type="ORF">PTSG_08875</name>
</gene>
<keyword evidence="8" id="KW-1185">Reference proteome</keyword>
<dbReference type="GO" id="GO:0045116">
    <property type="term" value="P:protein neddylation"/>
    <property type="evidence" value="ECO:0007669"/>
    <property type="project" value="UniProtKB-UniRule"/>
</dbReference>
<dbReference type="OMA" id="KLITHQY"/>
<evidence type="ECO:0000313" key="7">
    <source>
        <dbReference type="EMBL" id="EGD77785.1"/>
    </source>
</evidence>
<sequence>MSEDKNVVPSQREQRYDRQLRLWGDHGQRDLEAAHVCVINATTLGTETIKNLVLPGIGKFTIVDPEFVTTEDLGTNFFFEERHIGQPRANAATELLLELNSSVEGNAKVDTMANVLAKDPDFFRQFSVVVACDTPLYALLPLATLLWAEQIPLLVARAYGMIGYLRLVTPEHTVIESHIAAFDDLRLTRPFPELLAHARSTILDDLSLDKHSHVPYPILVLRGIDAWRETHADLPRTRAEKKEFAGMLASWRRTKDDGSGVADEENFAEAMAKCNTIFRSAPNVPSEIQALLDDPKCSNPDKSAFWQLCNALKAFVSVHNDLPLSGAVPDMHADSRSYVALQQLYRSKAAADQAFIKDALASRLPNALVARFCKNAAGLVVVRTPSLETELTGHCGKLSDAAAMSVGDETRAFEFYIALRACDRFHEKHNRYPGTGAHAHEEDAGELSSMCADVLRNAGVDGVTIGDDCVKEMCRYGAAQLHSVAAFVGGMTSQEIVKLVTQQYVPANHTIIYNGVQGDSRTLNF</sequence>
<protein>
    <recommendedName>
        <fullName evidence="3 5">NEDD8-activating enzyme E1 regulatory subunit</fullName>
    </recommendedName>
</protein>
<dbReference type="InterPro" id="IPR030667">
    <property type="entry name" value="APP-BP1"/>
</dbReference>
<proteinExistence type="inferred from homology"/>
<dbReference type="OrthoDB" id="1708823at2759"/>
<feature type="domain" description="THIF-type NAD/FAD binding fold" evidence="6">
    <location>
        <begin position="16"/>
        <end position="521"/>
    </location>
</feature>
<dbReference type="InterPro" id="IPR035985">
    <property type="entry name" value="Ubiquitin-activating_enz"/>
</dbReference>
<accession>F2UKY6</accession>
<dbReference type="Proteomes" id="UP000007799">
    <property type="component" value="Unassembled WGS sequence"/>
</dbReference>
<name>F2UKY6_SALR5</name>
<dbReference type="FunFam" id="3.40.50.720:FF:000475">
    <property type="entry name" value="NEDD8-activating enzyme E1 regulatory subunit"/>
    <property type="match status" value="1"/>
</dbReference>
<evidence type="ECO:0000256" key="3">
    <source>
        <dbReference type="ARBA" id="ARBA00015407"/>
    </source>
</evidence>
<dbReference type="STRING" id="946362.F2UKY6"/>
<evidence type="ECO:0000313" key="8">
    <source>
        <dbReference type="Proteomes" id="UP000007799"/>
    </source>
</evidence>
<evidence type="ECO:0000256" key="5">
    <source>
        <dbReference type="PIRNR" id="PIRNR039099"/>
    </source>
</evidence>
<dbReference type="Pfam" id="PF00899">
    <property type="entry name" value="ThiF"/>
    <property type="match status" value="1"/>
</dbReference>
<dbReference type="KEGG" id="sre:PTSG_08875"/>
<dbReference type="PIRSF" id="PIRSF039099">
    <property type="entry name" value="APP-BP1"/>
    <property type="match status" value="1"/>
</dbReference>
<dbReference type="InterPro" id="IPR000594">
    <property type="entry name" value="ThiF_NAD_FAD-bd"/>
</dbReference>
<dbReference type="GO" id="GO:0019781">
    <property type="term" value="F:NEDD8 activating enzyme activity"/>
    <property type="evidence" value="ECO:0007669"/>
    <property type="project" value="UniProtKB-UniRule"/>
</dbReference>
<dbReference type="GO" id="GO:0005737">
    <property type="term" value="C:cytoplasm"/>
    <property type="evidence" value="ECO:0007669"/>
    <property type="project" value="TreeGrafter"/>
</dbReference>
<evidence type="ECO:0000256" key="1">
    <source>
        <dbReference type="ARBA" id="ARBA00005032"/>
    </source>
</evidence>
<comment type="pathway">
    <text evidence="1 5">Protein modification; protein neddylation.</text>
</comment>
<evidence type="ECO:0000256" key="2">
    <source>
        <dbReference type="ARBA" id="ARBA00006868"/>
    </source>
</evidence>
<dbReference type="eggNOG" id="KOG2016">
    <property type="taxonomic scope" value="Eukaryota"/>
</dbReference>
<dbReference type="InParanoid" id="F2UKY6"/>
<keyword evidence="4 5" id="KW-0833">Ubl conjugation pathway</keyword>
<evidence type="ECO:0000256" key="4">
    <source>
        <dbReference type="ARBA" id="ARBA00022786"/>
    </source>
</evidence>
<reference evidence="7" key="1">
    <citation type="submission" date="2009-08" db="EMBL/GenBank/DDBJ databases">
        <title>Annotation of Salpingoeca rosetta.</title>
        <authorList>
            <consortium name="The Broad Institute Genome Sequencing Platform"/>
            <person name="Russ C."/>
            <person name="Cuomo C."/>
            <person name="Burger G."/>
            <person name="Gray M.W."/>
            <person name="Holland P.W.H."/>
            <person name="King N."/>
            <person name="Lang F.B.F."/>
            <person name="Roger A.J."/>
            <person name="Ruiz-Trillo I."/>
            <person name="Young S.K."/>
            <person name="Zeng Q."/>
            <person name="Gargeya S."/>
            <person name="Alvarado L."/>
            <person name="Berlin A."/>
            <person name="Chapman S.B."/>
            <person name="Chen Z."/>
            <person name="Freedman E."/>
            <person name="Gellesch M."/>
            <person name="Goldberg J."/>
            <person name="Griggs A."/>
            <person name="Gujja S."/>
            <person name="Heilman E."/>
            <person name="Heiman D."/>
            <person name="Howarth C."/>
            <person name="Mehta T."/>
            <person name="Neiman D."/>
            <person name="Pearson M."/>
            <person name="Roberts A."/>
            <person name="Saif S."/>
            <person name="Shea T."/>
            <person name="Shenoy N."/>
            <person name="Sisk P."/>
            <person name="Stolte C."/>
            <person name="Sykes S."/>
            <person name="White J."/>
            <person name="Yandava C."/>
            <person name="Haas B."/>
            <person name="Nusbaum C."/>
            <person name="Birren B."/>
        </authorList>
    </citation>
    <scope>NUCLEOTIDE SEQUENCE [LARGE SCALE GENOMIC DNA]</scope>
    <source>
        <strain evidence="7">ATCC 50818</strain>
    </source>
</reference>
<dbReference type="PANTHER" id="PTHR10953:SF29">
    <property type="entry name" value="NEDD8-ACTIVATING ENZYME E1 REGULATORY SUBUNIT"/>
    <property type="match status" value="1"/>
</dbReference>
<dbReference type="Gene3D" id="3.40.50.720">
    <property type="entry name" value="NAD(P)-binding Rossmann-like Domain"/>
    <property type="match status" value="2"/>
</dbReference>
<dbReference type="FunCoup" id="F2UKY6">
    <property type="interactions" value="1901"/>
</dbReference>
<dbReference type="AlphaFoldDB" id="F2UKY6"/>
<dbReference type="PANTHER" id="PTHR10953">
    <property type="entry name" value="UBIQUITIN-ACTIVATING ENZYME E1"/>
    <property type="match status" value="1"/>
</dbReference>